<dbReference type="GO" id="GO:0005737">
    <property type="term" value="C:cytoplasm"/>
    <property type="evidence" value="ECO:0007669"/>
    <property type="project" value="UniProtKB-SubCell"/>
</dbReference>
<sequence>MERFQNILLVMQGDDTEKTVASQAMELALYNQATLSVLIISPSFPENLNDYKDCYKESLLKCIEKMLKEARVDLDIPENKLSINIELESGDMLDIRVVRHVLKHHYDLVIKHAQQSENKGFDALEMELLHKCPCALFISRPFKHEYPKVKVAVAVDPMEEEPQAQQLSLNLLEISQSLAKQYSGQLNVIACWHFAFENYFRNSVFDKTSSNELNEMLQEAKNTSENALKSLLDQVKNNGTNYKINHLKGRPEVEIPSFIDEQHIDILVMGTLARTGISGFIIGNTAENVLQKIDCSLLALKPSGFVSPVKIN</sequence>
<dbReference type="Proteomes" id="UP000630149">
    <property type="component" value="Unassembled WGS sequence"/>
</dbReference>
<organism evidence="6 7">
    <name type="scientific">Legionella impletisoli</name>
    <dbReference type="NCBI Taxonomy" id="343510"/>
    <lineage>
        <taxon>Bacteria</taxon>
        <taxon>Pseudomonadati</taxon>
        <taxon>Pseudomonadota</taxon>
        <taxon>Gammaproteobacteria</taxon>
        <taxon>Legionellales</taxon>
        <taxon>Legionellaceae</taxon>
        <taxon>Legionella</taxon>
    </lineage>
</organism>
<comment type="caution">
    <text evidence="6">The sequence shown here is derived from an EMBL/GenBank/DDBJ whole genome shotgun (WGS) entry which is preliminary data.</text>
</comment>
<evidence type="ECO:0000256" key="2">
    <source>
        <dbReference type="ARBA" id="ARBA00008791"/>
    </source>
</evidence>
<keyword evidence="3" id="KW-0963">Cytoplasm</keyword>
<reference evidence="6" key="1">
    <citation type="journal article" date="2014" name="Int. J. Syst. Evol. Microbiol.">
        <title>Complete genome sequence of Corynebacterium casei LMG S-19264T (=DSM 44701T), isolated from a smear-ripened cheese.</title>
        <authorList>
            <consortium name="US DOE Joint Genome Institute (JGI-PGF)"/>
            <person name="Walter F."/>
            <person name="Albersmeier A."/>
            <person name="Kalinowski J."/>
            <person name="Ruckert C."/>
        </authorList>
    </citation>
    <scope>NUCLEOTIDE SEQUENCE</scope>
    <source>
        <strain evidence="6">JCM 13919</strain>
    </source>
</reference>
<comment type="similarity">
    <text evidence="2">Belongs to the universal stress protein A family.</text>
</comment>
<comment type="subcellular location">
    <subcellularLocation>
        <location evidence="1">Cytoplasm</location>
    </subcellularLocation>
</comment>
<dbReference type="SUPFAM" id="SSF52402">
    <property type="entry name" value="Adenine nucleotide alpha hydrolases-like"/>
    <property type="match status" value="2"/>
</dbReference>
<feature type="domain" description="UspA" evidence="5">
    <location>
        <begin position="150"/>
        <end position="300"/>
    </location>
</feature>
<dbReference type="OrthoDB" id="239260at2"/>
<keyword evidence="7" id="KW-1185">Reference proteome</keyword>
<dbReference type="InterPro" id="IPR006016">
    <property type="entry name" value="UspA"/>
</dbReference>
<dbReference type="PANTHER" id="PTHR47892">
    <property type="entry name" value="UNIVERSAL STRESS PROTEIN E"/>
    <property type="match status" value="1"/>
</dbReference>
<evidence type="ECO:0000256" key="3">
    <source>
        <dbReference type="ARBA" id="ARBA00022490"/>
    </source>
</evidence>
<reference evidence="6" key="2">
    <citation type="submission" date="2020-09" db="EMBL/GenBank/DDBJ databases">
        <authorList>
            <person name="Sun Q."/>
            <person name="Ohkuma M."/>
        </authorList>
    </citation>
    <scope>NUCLEOTIDE SEQUENCE</scope>
    <source>
        <strain evidence="6">JCM 13919</strain>
    </source>
</reference>
<evidence type="ECO:0000313" key="6">
    <source>
        <dbReference type="EMBL" id="GGI90380.1"/>
    </source>
</evidence>
<evidence type="ECO:0000256" key="4">
    <source>
        <dbReference type="ARBA" id="ARBA00037131"/>
    </source>
</evidence>
<dbReference type="PRINTS" id="PR01438">
    <property type="entry name" value="UNVRSLSTRESS"/>
</dbReference>
<dbReference type="RefSeq" id="WP_131777030.1">
    <property type="nucleotide sequence ID" value="NZ_BMOB01000008.1"/>
</dbReference>
<dbReference type="InterPro" id="IPR006015">
    <property type="entry name" value="Universal_stress_UspA"/>
</dbReference>
<comment type="function">
    <text evidence="4">Required for resistance to DNA-damaging agents.</text>
</comment>
<name>A0A917JYT3_9GAMM</name>
<evidence type="ECO:0000256" key="1">
    <source>
        <dbReference type="ARBA" id="ARBA00004496"/>
    </source>
</evidence>
<accession>A0A917JYT3</accession>
<dbReference type="Pfam" id="PF00582">
    <property type="entry name" value="Usp"/>
    <property type="match status" value="1"/>
</dbReference>
<evidence type="ECO:0000259" key="5">
    <source>
        <dbReference type="Pfam" id="PF00582"/>
    </source>
</evidence>
<gene>
    <name evidence="6" type="ORF">GCM10007966_18910</name>
</gene>
<dbReference type="PANTHER" id="PTHR47892:SF1">
    <property type="entry name" value="UNIVERSAL STRESS PROTEIN E"/>
    <property type="match status" value="1"/>
</dbReference>
<dbReference type="AlphaFoldDB" id="A0A917JYT3"/>
<dbReference type="Gene3D" id="3.40.50.12370">
    <property type="match status" value="1"/>
</dbReference>
<protein>
    <submittedName>
        <fullName evidence="6">Universal stress protein</fullName>
    </submittedName>
</protein>
<proteinExistence type="inferred from homology"/>
<evidence type="ECO:0000313" key="7">
    <source>
        <dbReference type="Proteomes" id="UP000630149"/>
    </source>
</evidence>
<dbReference type="EMBL" id="BMOB01000008">
    <property type="protein sequence ID" value="GGI90380.1"/>
    <property type="molecule type" value="Genomic_DNA"/>
</dbReference>